<dbReference type="EMBL" id="MNCJ02000324">
    <property type="protein sequence ID" value="KAF5792767.1"/>
    <property type="molecule type" value="Genomic_DNA"/>
</dbReference>
<sequence>MQLDAWIFVSNKGFVVLHRLQVKNQYENSPVSGDSISLLVMRLNEEDDAFKIFK</sequence>
<proteinExistence type="predicted"/>
<gene>
    <name evidence="1" type="ORF">HanXRQr2_Chr09g0409721</name>
</gene>
<protein>
    <submittedName>
        <fullName evidence="1">Uncharacterized protein</fullName>
    </submittedName>
</protein>
<evidence type="ECO:0000313" key="2">
    <source>
        <dbReference type="Proteomes" id="UP000215914"/>
    </source>
</evidence>
<comment type="caution">
    <text evidence="1">The sequence shown here is derived from an EMBL/GenBank/DDBJ whole genome shotgun (WGS) entry which is preliminary data.</text>
</comment>
<dbReference type="AlphaFoldDB" id="A0A9K3I9R1"/>
<keyword evidence="2" id="KW-1185">Reference proteome</keyword>
<accession>A0A9K3I9R1</accession>
<reference evidence="1" key="1">
    <citation type="journal article" date="2017" name="Nature">
        <title>The sunflower genome provides insights into oil metabolism, flowering and Asterid evolution.</title>
        <authorList>
            <person name="Badouin H."/>
            <person name="Gouzy J."/>
            <person name="Grassa C.J."/>
            <person name="Murat F."/>
            <person name="Staton S.E."/>
            <person name="Cottret L."/>
            <person name="Lelandais-Briere C."/>
            <person name="Owens G.L."/>
            <person name="Carrere S."/>
            <person name="Mayjonade B."/>
            <person name="Legrand L."/>
            <person name="Gill N."/>
            <person name="Kane N.C."/>
            <person name="Bowers J.E."/>
            <person name="Hubner S."/>
            <person name="Bellec A."/>
            <person name="Berard A."/>
            <person name="Berges H."/>
            <person name="Blanchet N."/>
            <person name="Boniface M.C."/>
            <person name="Brunel D."/>
            <person name="Catrice O."/>
            <person name="Chaidir N."/>
            <person name="Claudel C."/>
            <person name="Donnadieu C."/>
            <person name="Faraut T."/>
            <person name="Fievet G."/>
            <person name="Helmstetter N."/>
            <person name="King M."/>
            <person name="Knapp S.J."/>
            <person name="Lai Z."/>
            <person name="Le Paslier M.C."/>
            <person name="Lippi Y."/>
            <person name="Lorenzon L."/>
            <person name="Mandel J.R."/>
            <person name="Marage G."/>
            <person name="Marchand G."/>
            <person name="Marquand E."/>
            <person name="Bret-Mestries E."/>
            <person name="Morien E."/>
            <person name="Nambeesan S."/>
            <person name="Nguyen T."/>
            <person name="Pegot-Espagnet P."/>
            <person name="Pouilly N."/>
            <person name="Raftis F."/>
            <person name="Sallet E."/>
            <person name="Schiex T."/>
            <person name="Thomas J."/>
            <person name="Vandecasteele C."/>
            <person name="Vares D."/>
            <person name="Vear F."/>
            <person name="Vautrin S."/>
            <person name="Crespi M."/>
            <person name="Mangin B."/>
            <person name="Burke J.M."/>
            <person name="Salse J."/>
            <person name="Munos S."/>
            <person name="Vincourt P."/>
            <person name="Rieseberg L.H."/>
            <person name="Langlade N.B."/>
        </authorList>
    </citation>
    <scope>NUCLEOTIDE SEQUENCE</scope>
    <source>
        <tissue evidence="1">Leaves</tissue>
    </source>
</reference>
<dbReference type="Proteomes" id="UP000215914">
    <property type="component" value="Unassembled WGS sequence"/>
</dbReference>
<reference evidence="1" key="2">
    <citation type="submission" date="2020-06" db="EMBL/GenBank/DDBJ databases">
        <title>Helianthus annuus Genome sequencing and assembly Release 2.</title>
        <authorList>
            <person name="Gouzy J."/>
            <person name="Langlade N."/>
            <person name="Munos S."/>
        </authorList>
    </citation>
    <scope>NUCLEOTIDE SEQUENCE</scope>
    <source>
        <tissue evidence="1">Leaves</tissue>
    </source>
</reference>
<evidence type="ECO:0000313" key="1">
    <source>
        <dbReference type="EMBL" id="KAF5792767.1"/>
    </source>
</evidence>
<name>A0A9K3I9R1_HELAN</name>
<dbReference type="Gramene" id="mRNA:HanXRQr2_Chr09g0409721">
    <property type="protein sequence ID" value="mRNA:HanXRQr2_Chr09g0409721"/>
    <property type="gene ID" value="HanXRQr2_Chr09g0409721"/>
</dbReference>
<organism evidence="1 2">
    <name type="scientific">Helianthus annuus</name>
    <name type="common">Common sunflower</name>
    <dbReference type="NCBI Taxonomy" id="4232"/>
    <lineage>
        <taxon>Eukaryota</taxon>
        <taxon>Viridiplantae</taxon>
        <taxon>Streptophyta</taxon>
        <taxon>Embryophyta</taxon>
        <taxon>Tracheophyta</taxon>
        <taxon>Spermatophyta</taxon>
        <taxon>Magnoliopsida</taxon>
        <taxon>eudicotyledons</taxon>
        <taxon>Gunneridae</taxon>
        <taxon>Pentapetalae</taxon>
        <taxon>asterids</taxon>
        <taxon>campanulids</taxon>
        <taxon>Asterales</taxon>
        <taxon>Asteraceae</taxon>
        <taxon>Asteroideae</taxon>
        <taxon>Heliantheae alliance</taxon>
        <taxon>Heliantheae</taxon>
        <taxon>Helianthus</taxon>
    </lineage>
</organism>